<organism evidence="7 8">
    <name type="scientific">Georgenia alba</name>
    <dbReference type="NCBI Taxonomy" id="2233858"/>
    <lineage>
        <taxon>Bacteria</taxon>
        <taxon>Bacillati</taxon>
        <taxon>Actinomycetota</taxon>
        <taxon>Actinomycetes</taxon>
        <taxon>Micrococcales</taxon>
        <taxon>Bogoriellaceae</taxon>
        <taxon>Georgenia</taxon>
    </lineage>
</organism>
<keyword evidence="3" id="KW-0663">Pyridoxal phosphate</keyword>
<comment type="cofactor">
    <cofactor evidence="1">
        <name>pyridoxal 5'-phosphate</name>
        <dbReference type="ChEBI" id="CHEBI:597326"/>
    </cofactor>
</comment>
<dbReference type="Pfam" id="PF00155">
    <property type="entry name" value="Aminotran_1_2"/>
    <property type="match status" value="1"/>
</dbReference>
<evidence type="ECO:0000256" key="1">
    <source>
        <dbReference type="ARBA" id="ARBA00001933"/>
    </source>
</evidence>
<dbReference type="InterPro" id="IPR051798">
    <property type="entry name" value="Class-II_PLP-Dep_Aminotrans"/>
</dbReference>
<sequence>MTQTSSSTDFAARLDATTPASLRDVGGVKWSAFPDAIGAFVAEMDFGTAPAVTQALHEAADRGLLGYLPRALQDKVATACAGWIRDTYGWDVPAARIRPLPDVLRGFEATVEQFSPPGSPIILPTPAYMPFLTRPGTLGRDIIQVPMAREASAGTSRYVYDLDALDAAFAAGGHLLVLCNPHNPIGRVLERDELLAVCDVVEKHGGRVFSDEIHAPLVFEGHRHVPYASVSEAAARHTITATSASKAWNVPGLKCAQLILSNDADAERWHQVGHPYEDGTSTFGAVAHAAAYAEGRAWLADVVDYLDGNRRLLGELLAEQIPEIGYTAPEGTYLTLLDCRELDLGDRPARFFLDEAKVAMTDGALCGEAARGTARFNLAMPRPVLRQAVRQMAEALARR</sequence>
<comment type="caution">
    <text evidence="7">The sequence shown here is derived from an EMBL/GenBank/DDBJ whole genome shotgun (WGS) entry which is preliminary data.</text>
</comment>
<dbReference type="PANTHER" id="PTHR43525:SF2">
    <property type="entry name" value="CYSTATHIONINE BETA-LYASE-RELATED"/>
    <property type="match status" value="1"/>
</dbReference>
<name>A0ABW2Q6L4_9MICO</name>
<keyword evidence="4 7" id="KW-0456">Lyase</keyword>
<dbReference type="InterPro" id="IPR004839">
    <property type="entry name" value="Aminotransferase_I/II_large"/>
</dbReference>
<evidence type="ECO:0000256" key="4">
    <source>
        <dbReference type="ARBA" id="ARBA00023239"/>
    </source>
</evidence>
<proteinExistence type="inferred from homology"/>
<protein>
    <recommendedName>
        <fullName evidence="2">cysteine-S-conjugate beta-lyase</fullName>
        <ecNumber evidence="2">4.4.1.13</ecNumber>
    </recommendedName>
</protein>
<dbReference type="PANTHER" id="PTHR43525">
    <property type="entry name" value="PROTEIN MALY"/>
    <property type="match status" value="1"/>
</dbReference>
<dbReference type="GO" id="GO:0047804">
    <property type="term" value="F:cysteine-S-conjugate beta-lyase activity"/>
    <property type="evidence" value="ECO:0007669"/>
    <property type="project" value="UniProtKB-EC"/>
</dbReference>
<keyword evidence="8" id="KW-1185">Reference proteome</keyword>
<dbReference type="EC" id="4.4.1.13" evidence="2"/>
<dbReference type="Proteomes" id="UP001596455">
    <property type="component" value="Unassembled WGS sequence"/>
</dbReference>
<evidence type="ECO:0000313" key="7">
    <source>
        <dbReference type="EMBL" id="MFC7404776.1"/>
    </source>
</evidence>
<dbReference type="Gene3D" id="3.90.1150.10">
    <property type="entry name" value="Aspartate Aminotransferase, domain 1"/>
    <property type="match status" value="1"/>
</dbReference>
<gene>
    <name evidence="7" type="ORF">ACFQQL_06605</name>
</gene>
<evidence type="ECO:0000256" key="5">
    <source>
        <dbReference type="ARBA" id="ARBA00037974"/>
    </source>
</evidence>
<dbReference type="RefSeq" id="WP_382392493.1">
    <property type="nucleotide sequence ID" value="NZ_JBHTCQ010000001.1"/>
</dbReference>
<dbReference type="InterPro" id="IPR015422">
    <property type="entry name" value="PyrdxlP-dep_Trfase_small"/>
</dbReference>
<reference evidence="8" key="1">
    <citation type="journal article" date="2019" name="Int. J. Syst. Evol. Microbiol.">
        <title>The Global Catalogue of Microorganisms (GCM) 10K type strain sequencing project: providing services to taxonomists for standard genome sequencing and annotation.</title>
        <authorList>
            <consortium name="The Broad Institute Genomics Platform"/>
            <consortium name="The Broad Institute Genome Sequencing Center for Infectious Disease"/>
            <person name="Wu L."/>
            <person name="Ma J."/>
        </authorList>
    </citation>
    <scope>NUCLEOTIDE SEQUENCE [LARGE SCALE GENOMIC DNA]</scope>
    <source>
        <strain evidence="8">JCM 1490</strain>
    </source>
</reference>
<comment type="similarity">
    <text evidence="5">Belongs to the class-II pyridoxal-phosphate-dependent aminotransferase family. MalY/PatB cystathionine beta-lyase subfamily.</text>
</comment>
<dbReference type="EMBL" id="JBHTCQ010000001">
    <property type="protein sequence ID" value="MFC7404776.1"/>
    <property type="molecule type" value="Genomic_DNA"/>
</dbReference>
<dbReference type="CDD" id="cd00609">
    <property type="entry name" value="AAT_like"/>
    <property type="match status" value="1"/>
</dbReference>
<evidence type="ECO:0000313" key="8">
    <source>
        <dbReference type="Proteomes" id="UP001596455"/>
    </source>
</evidence>
<dbReference type="InterPro" id="IPR015421">
    <property type="entry name" value="PyrdxlP-dep_Trfase_major"/>
</dbReference>
<feature type="domain" description="Aminotransferase class I/classII large" evidence="6">
    <location>
        <begin position="43"/>
        <end position="390"/>
    </location>
</feature>
<dbReference type="SUPFAM" id="SSF53383">
    <property type="entry name" value="PLP-dependent transferases"/>
    <property type="match status" value="1"/>
</dbReference>
<evidence type="ECO:0000259" key="6">
    <source>
        <dbReference type="Pfam" id="PF00155"/>
    </source>
</evidence>
<evidence type="ECO:0000256" key="2">
    <source>
        <dbReference type="ARBA" id="ARBA00012224"/>
    </source>
</evidence>
<dbReference type="InterPro" id="IPR015424">
    <property type="entry name" value="PyrdxlP-dep_Trfase"/>
</dbReference>
<evidence type="ECO:0000256" key="3">
    <source>
        <dbReference type="ARBA" id="ARBA00022898"/>
    </source>
</evidence>
<dbReference type="Gene3D" id="3.40.640.10">
    <property type="entry name" value="Type I PLP-dependent aspartate aminotransferase-like (Major domain)"/>
    <property type="match status" value="1"/>
</dbReference>
<accession>A0ABW2Q6L4</accession>